<dbReference type="InterPro" id="IPR004960">
    <property type="entry name" value="LipA_acyltrans"/>
</dbReference>
<dbReference type="GO" id="GO:0009247">
    <property type="term" value="P:glycolipid biosynthetic process"/>
    <property type="evidence" value="ECO:0007669"/>
    <property type="project" value="UniProtKB-ARBA"/>
</dbReference>
<dbReference type="CDD" id="cd07984">
    <property type="entry name" value="LPLAT_LABLAT-like"/>
    <property type="match status" value="1"/>
</dbReference>
<dbReference type="PANTHER" id="PTHR30606:SF9">
    <property type="entry name" value="LIPID A BIOSYNTHESIS LAUROYLTRANSFERASE"/>
    <property type="match status" value="1"/>
</dbReference>
<proteinExistence type="predicted"/>
<evidence type="ECO:0000256" key="2">
    <source>
        <dbReference type="ARBA" id="ARBA00022475"/>
    </source>
</evidence>
<comment type="caution">
    <text evidence="7">The sequence shown here is derived from an EMBL/GenBank/DDBJ whole genome shotgun (WGS) entry which is preliminary data.</text>
</comment>
<keyword evidence="3" id="KW-0997">Cell inner membrane</keyword>
<sequence length="296" mass="33372">MSRRWTAQTELSNRWAMGLLSWVALHLGRRTARLALLPITAYYLLRAGESRRQSRAYLSRVLGRPAGLRDVARHMHCFAATILDRVFLLSGRDAGLDIRIHGEAELWRRVERGEGCLLLGAHLGSFEVLRALGVRRHALPIRVLMYPEHNQTLTRMLSALNPAIADTVIPLGGIDTLLRVRERLAAGDLIGLLGDRVAESDKTLACDFLGGTATFPRGPLLTAAALKAPVLLCFGLYRGGNRYDIHFEPLTPALDVARGRRDEATAELTRRYAERLEHYTRLAPYNWFNFYDYWQS</sequence>
<dbReference type="Pfam" id="PF03279">
    <property type="entry name" value="Lip_A_acyltrans"/>
    <property type="match status" value="1"/>
</dbReference>
<keyword evidence="8" id="KW-1185">Reference proteome</keyword>
<dbReference type="AlphaFoldDB" id="A0A1A6C4C4"/>
<keyword evidence="4" id="KW-0808">Transferase</keyword>
<dbReference type="InterPro" id="IPR014548">
    <property type="entry name" value="Ac_Trasf"/>
</dbReference>
<dbReference type="PIRSF" id="PIRSF028561">
    <property type="entry name" value="Ac_Trasf"/>
    <property type="match status" value="1"/>
</dbReference>
<dbReference type="GO" id="GO:0005886">
    <property type="term" value="C:plasma membrane"/>
    <property type="evidence" value="ECO:0007669"/>
    <property type="project" value="UniProtKB-SubCell"/>
</dbReference>
<reference evidence="7 8" key="1">
    <citation type="journal article" date="2014" name="Genome Announc.">
        <title>Draft Genome Sequence of the Iron-Oxidizing, Acidophilic, and Halotolerant 'Thiobacillus prosperus' Type Strain DSM 5130.</title>
        <authorList>
            <person name="Ossandon F.J."/>
            <person name="Cardenas J.P."/>
            <person name="Corbett M."/>
            <person name="Quatrini R."/>
            <person name="Holmes D.S."/>
            <person name="Watkin E."/>
        </authorList>
    </citation>
    <scope>NUCLEOTIDE SEQUENCE [LARGE SCALE GENOMIC DNA]</scope>
    <source>
        <strain evidence="7 8">DSM 5130</strain>
    </source>
</reference>
<dbReference type="OrthoDB" id="9808633at2"/>
<keyword evidence="5" id="KW-0472">Membrane</keyword>
<dbReference type="PANTHER" id="PTHR30606">
    <property type="entry name" value="LIPID A BIOSYNTHESIS LAUROYL ACYLTRANSFERASE"/>
    <property type="match status" value="1"/>
</dbReference>
<evidence type="ECO:0000256" key="3">
    <source>
        <dbReference type="ARBA" id="ARBA00022519"/>
    </source>
</evidence>
<gene>
    <name evidence="7" type="ORF">Thpro_021741</name>
</gene>
<evidence type="ECO:0000313" key="8">
    <source>
        <dbReference type="Proteomes" id="UP000029273"/>
    </source>
</evidence>
<evidence type="ECO:0000256" key="5">
    <source>
        <dbReference type="ARBA" id="ARBA00023136"/>
    </source>
</evidence>
<name>A0A1A6C4C4_9GAMM</name>
<dbReference type="Proteomes" id="UP000029273">
    <property type="component" value="Unassembled WGS sequence"/>
</dbReference>
<evidence type="ECO:0000256" key="4">
    <source>
        <dbReference type="ARBA" id="ARBA00022679"/>
    </source>
</evidence>
<dbReference type="EMBL" id="JQSG02000003">
    <property type="protein sequence ID" value="OBS09413.1"/>
    <property type="molecule type" value="Genomic_DNA"/>
</dbReference>
<organism evidence="7 8">
    <name type="scientific">Acidihalobacter prosperus</name>
    <dbReference type="NCBI Taxonomy" id="160660"/>
    <lineage>
        <taxon>Bacteria</taxon>
        <taxon>Pseudomonadati</taxon>
        <taxon>Pseudomonadota</taxon>
        <taxon>Gammaproteobacteria</taxon>
        <taxon>Chromatiales</taxon>
        <taxon>Ectothiorhodospiraceae</taxon>
        <taxon>Acidihalobacter</taxon>
    </lineage>
</organism>
<protein>
    <submittedName>
        <fullName evidence="7">Lipid A biosynthesis acyltransferase</fullName>
    </submittedName>
</protein>
<keyword evidence="2" id="KW-1003">Cell membrane</keyword>
<evidence type="ECO:0000256" key="6">
    <source>
        <dbReference type="ARBA" id="ARBA00023315"/>
    </source>
</evidence>
<dbReference type="RefSeq" id="WP_038088076.1">
    <property type="nucleotide sequence ID" value="NZ_JQSG02000003.1"/>
</dbReference>
<comment type="subcellular location">
    <subcellularLocation>
        <location evidence="1">Cell inner membrane</location>
    </subcellularLocation>
</comment>
<keyword evidence="6 7" id="KW-0012">Acyltransferase</keyword>
<dbReference type="STRING" id="160660.BJI67_01080"/>
<evidence type="ECO:0000313" key="7">
    <source>
        <dbReference type="EMBL" id="OBS09413.1"/>
    </source>
</evidence>
<dbReference type="GO" id="GO:0016746">
    <property type="term" value="F:acyltransferase activity"/>
    <property type="evidence" value="ECO:0007669"/>
    <property type="project" value="UniProtKB-KW"/>
</dbReference>
<evidence type="ECO:0000256" key="1">
    <source>
        <dbReference type="ARBA" id="ARBA00004533"/>
    </source>
</evidence>
<accession>A0A1A6C4C4</accession>